<evidence type="ECO:0000259" key="3">
    <source>
        <dbReference type="Pfam" id="PF11887"/>
    </source>
</evidence>
<reference evidence="4 5" key="1">
    <citation type="journal article" date="2019" name="Emerg. Microbes Infect.">
        <title>Comprehensive subspecies identification of 175 nontuberculous mycobacteria species based on 7547 genomic profiles.</title>
        <authorList>
            <person name="Matsumoto Y."/>
            <person name="Kinjo T."/>
            <person name="Motooka D."/>
            <person name="Nabeya D."/>
            <person name="Jung N."/>
            <person name="Uechi K."/>
            <person name="Horii T."/>
            <person name="Iida T."/>
            <person name="Fujita J."/>
            <person name="Nakamura S."/>
        </authorList>
    </citation>
    <scope>NUCLEOTIDE SEQUENCE [LARGE SCALE GENOMIC DNA]</scope>
    <source>
        <strain evidence="4 5">JCM 30275</strain>
    </source>
</reference>
<evidence type="ECO:0000259" key="2">
    <source>
        <dbReference type="Pfam" id="PF02470"/>
    </source>
</evidence>
<gene>
    <name evidence="4" type="primary">mce3D_2</name>
    <name evidence="4" type="ORF">MANY_02370</name>
</gene>
<organism evidence="4 5">
    <name type="scientific">Mycolicibacterium anyangense</name>
    <dbReference type="NCBI Taxonomy" id="1431246"/>
    <lineage>
        <taxon>Bacteria</taxon>
        <taxon>Bacillati</taxon>
        <taxon>Actinomycetota</taxon>
        <taxon>Actinomycetes</taxon>
        <taxon>Mycobacteriales</taxon>
        <taxon>Mycobacteriaceae</taxon>
        <taxon>Mycolicibacterium</taxon>
    </lineage>
</organism>
<dbReference type="RefSeq" id="WP_163802473.1">
    <property type="nucleotide sequence ID" value="NZ_AP022620.1"/>
</dbReference>
<accession>A0A6N4VZ54</accession>
<dbReference type="InterPro" id="IPR052336">
    <property type="entry name" value="MlaD_Phospholipid_Transporter"/>
</dbReference>
<evidence type="ECO:0000313" key="5">
    <source>
        <dbReference type="Proteomes" id="UP000467249"/>
    </source>
</evidence>
<dbReference type="AlphaFoldDB" id="A0A6N4VZ54"/>
<sequence length="440" mass="46418">MTRRTAKLLIAVPLVLALIAGAAMLVRSTLSANRLHLTAYFDNSNGIFPGDEIRILGVPVGKIESIQPQPQGVKIAFWVNKKYRVPEDVHAAILAPSLVTARAIQLTPAYTGGPVIKTGAVIPLNRTIVPVEWDDLREQLEKLTQTLQPSAAGGVSPLGAFINTTADNLRGQGAEIRQAVIKMSEAFSALGDHSKDIFGTVKSLSTLVTALQSSTDVMRMLNGNLATVTGLFANSPNEIGQAMADLNVAVRDVRAFLTENTEAIGTTSEQLAGVAAALGESHDEIEQFLHIGPTTIQNFLNIYQPAQNALTGVLALNNFANPVSFLCGAIQAASRLNAEQSAKLCVQYLAPIVKNRQYNFLPFGANPFVGASARPNELTYSEDWLRPDYRPAPAPVPAETPGSSTPSPGAAPPPPLPAEAVPTNPDAGLSGLMTPPAGGS</sequence>
<dbReference type="PANTHER" id="PTHR33371">
    <property type="entry name" value="INTERMEMBRANE PHOSPHOLIPID TRANSPORT SYSTEM BINDING PROTEIN MLAD-RELATED"/>
    <property type="match status" value="1"/>
</dbReference>
<dbReference type="InterPro" id="IPR024516">
    <property type="entry name" value="Mce_C"/>
</dbReference>
<protein>
    <submittedName>
        <fullName evidence="4">Mce family protein Mce3D</fullName>
    </submittedName>
</protein>
<feature type="domain" description="Mce/MlaD" evidence="2">
    <location>
        <begin position="36"/>
        <end position="108"/>
    </location>
</feature>
<dbReference type="Pfam" id="PF02470">
    <property type="entry name" value="MlaD"/>
    <property type="match status" value="1"/>
</dbReference>
<feature type="region of interest" description="Disordered" evidence="1">
    <location>
        <begin position="385"/>
        <end position="440"/>
    </location>
</feature>
<dbReference type="NCBIfam" id="TIGR00996">
    <property type="entry name" value="Mtu_fam_mce"/>
    <property type="match status" value="1"/>
</dbReference>
<proteinExistence type="predicted"/>
<feature type="domain" description="Mammalian cell entry C-terminal" evidence="3">
    <location>
        <begin position="116"/>
        <end position="289"/>
    </location>
</feature>
<dbReference type="GO" id="GO:0005576">
    <property type="term" value="C:extracellular region"/>
    <property type="evidence" value="ECO:0007669"/>
    <property type="project" value="TreeGrafter"/>
</dbReference>
<name>A0A6N4VZ54_9MYCO</name>
<evidence type="ECO:0000256" key="1">
    <source>
        <dbReference type="SAM" id="MobiDB-lite"/>
    </source>
</evidence>
<dbReference type="InterPro" id="IPR003399">
    <property type="entry name" value="Mce/MlaD"/>
</dbReference>
<feature type="compositionally biased region" description="Low complexity" evidence="1">
    <location>
        <begin position="399"/>
        <end position="408"/>
    </location>
</feature>
<dbReference type="PANTHER" id="PTHR33371:SF4">
    <property type="entry name" value="INTERMEMBRANE PHOSPHOLIPID TRANSPORT SYSTEM BINDING PROTEIN MLAD"/>
    <property type="match status" value="1"/>
</dbReference>
<keyword evidence="5" id="KW-1185">Reference proteome</keyword>
<dbReference type="Pfam" id="PF11887">
    <property type="entry name" value="Mce4_CUP1"/>
    <property type="match status" value="1"/>
</dbReference>
<dbReference type="InterPro" id="IPR005693">
    <property type="entry name" value="Mce"/>
</dbReference>
<dbReference type="EMBL" id="AP022620">
    <property type="protein sequence ID" value="BBZ74900.1"/>
    <property type="molecule type" value="Genomic_DNA"/>
</dbReference>
<dbReference type="Proteomes" id="UP000467249">
    <property type="component" value="Chromosome"/>
</dbReference>
<evidence type="ECO:0000313" key="4">
    <source>
        <dbReference type="EMBL" id="BBZ74900.1"/>
    </source>
</evidence>
<dbReference type="KEGG" id="many:MANY_02370"/>
<dbReference type="Gene3D" id="1.10.287.950">
    <property type="entry name" value="Methyl-accepting chemotaxis protein"/>
    <property type="match status" value="1"/>
</dbReference>